<comment type="catalytic activity">
    <reaction evidence="6 7">
        <text>beta-D-fructose 6-phosphate = dihydroxyacetone + D-glyceraldehyde 3-phosphate</text>
        <dbReference type="Rhea" id="RHEA:28002"/>
        <dbReference type="ChEBI" id="CHEBI:16016"/>
        <dbReference type="ChEBI" id="CHEBI:57634"/>
        <dbReference type="ChEBI" id="CHEBI:59776"/>
    </reaction>
</comment>
<evidence type="ECO:0000256" key="3">
    <source>
        <dbReference type="ARBA" id="ARBA00022723"/>
    </source>
</evidence>
<sequence length="455" mass="51690">MIGSTPGPYLISDKTSFAHESAIKRWPVILTQVIDAVFRVTRDSTDAEHTAEGKGIVEKLAKLKYELQHNRVLSPLDDDGGADIATYNIALSSLGPDPKWFSTPWLYTECYLYRRLRTFFSLTKTWTTYDPFSPLKSSTLKSSLPAVSELATRYLELITHPLHLTPTDPENNEKLHLLFTEILEISLWGNATDLSLLTSLTYTDLQSLQSSTARKESEKNILANDISRVFRALTAANPGRVDIVLDNSGFELYVDLVLAGWLLETKLATEVVLHPKNIPWFVSDVLPHDFAELLNALHNSVSFFGTHLHTKELEKVFQHWASLHSDGRLRISTNDFWTSFHDFRNLPEDAPDVWELFKESELVVYKGDLNYRKLTGDLMWPPETPFKEAIGRLGERGNGVRTLALRTCKADVVVGLKEGVDEELRKGERERRWAWGGRYAVVQFWDGKEVVEVDV</sequence>
<dbReference type="PANTHER" id="PTHR12260">
    <property type="entry name" value="DAMAGE-CONTROL PHOSPHATASE ARMT1"/>
    <property type="match status" value="1"/>
</dbReference>
<comment type="cofactor">
    <cofactor evidence="7">
        <name>Mn(2+)</name>
        <dbReference type="ChEBI" id="CHEBI:29035"/>
    </cofactor>
    <cofactor evidence="7">
        <name>Ni(2+)</name>
        <dbReference type="ChEBI" id="CHEBI:49786"/>
    </cofactor>
</comment>
<feature type="domain" description="Damage-control phosphatase ARMT1-like metal-binding" evidence="8">
    <location>
        <begin position="24"/>
        <end position="423"/>
    </location>
</feature>
<comment type="function">
    <text evidence="7">Metal-dependent phosphatase that shows phosphatase activity against several substrates, including fructose-1-phosphate and fructose-6-phosphate. Its preference for fructose-1-phosphate, a strong glycating agent that causes DNA damage rather than a canonical yeast metabolite, suggests a damage-control function in hexose phosphate metabolism.</text>
</comment>
<dbReference type="GO" id="GO:0006974">
    <property type="term" value="P:DNA damage response"/>
    <property type="evidence" value="ECO:0007669"/>
    <property type="project" value="TreeGrafter"/>
</dbReference>
<name>A0A4S2MLR3_9PEZI</name>
<dbReference type="SUPFAM" id="SSF111321">
    <property type="entry name" value="AF1104-like"/>
    <property type="match status" value="1"/>
</dbReference>
<dbReference type="EMBL" id="ML220148">
    <property type="protein sequence ID" value="TGZ77855.1"/>
    <property type="molecule type" value="Genomic_DNA"/>
</dbReference>
<organism evidence="9 10">
    <name type="scientific">Ascodesmis nigricans</name>
    <dbReference type="NCBI Taxonomy" id="341454"/>
    <lineage>
        <taxon>Eukaryota</taxon>
        <taxon>Fungi</taxon>
        <taxon>Dikarya</taxon>
        <taxon>Ascomycota</taxon>
        <taxon>Pezizomycotina</taxon>
        <taxon>Pezizomycetes</taxon>
        <taxon>Pezizales</taxon>
        <taxon>Ascodesmidaceae</taxon>
        <taxon>Ascodesmis</taxon>
    </lineage>
</organism>
<dbReference type="GO" id="GO:0005634">
    <property type="term" value="C:nucleus"/>
    <property type="evidence" value="ECO:0007669"/>
    <property type="project" value="TreeGrafter"/>
</dbReference>
<dbReference type="InterPro" id="IPR036075">
    <property type="entry name" value="ARMT-1-like_metal-bd_sf"/>
</dbReference>
<comment type="catalytic activity">
    <reaction evidence="1 7">
        <text>beta-D-fructose 1-phosphate + H2O = D-fructose + phosphate</text>
        <dbReference type="Rhea" id="RHEA:35603"/>
        <dbReference type="ChEBI" id="CHEBI:15377"/>
        <dbReference type="ChEBI" id="CHEBI:37721"/>
        <dbReference type="ChEBI" id="CHEBI:43474"/>
        <dbReference type="ChEBI" id="CHEBI:138881"/>
    </reaction>
</comment>
<comment type="domain">
    <text evidence="7">Subfamily III proteins have a conserved RTxK motif about 40-50 residues from the C-terminus; the threonine may be replaced by serine or cysteine.</text>
</comment>
<evidence type="ECO:0000259" key="8">
    <source>
        <dbReference type="Pfam" id="PF01937"/>
    </source>
</evidence>
<proteinExistence type="inferred from homology"/>
<evidence type="ECO:0000256" key="4">
    <source>
        <dbReference type="ARBA" id="ARBA00022801"/>
    </source>
</evidence>
<dbReference type="InParanoid" id="A0A4S2MLR3"/>
<dbReference type="AlphaFoldDB" id="A0A4S2MLR3"/>
<keyword evidence="4 7" id="KW-0378">Hydrolase</keyword>
<dbReference type="GO" id="GO:0097023">
    <property type="term" value="F:fructose 6-phosphate aldolase activity"/>
    <property type="evidence" value="ECO:0007669"/>
    <property type="project" value="RHEA"/>
</dbReference>
<dbReference type="FunFam" id="1.20.930.60:FF:000002">
    <property type="entry name" value="Protein-glutamate O-methyltransferase C1393.13"/>
    <property type="match status" value="1"/>
</dbReference>
<dbReference type="PANTHER" id="PTHR12260:SF6">
    <property type="entry name" value="DAMAGE-CONTROL PHOSPHATASE ARMT1"/>
    <property type="match status" value="1"/>
</dbReference>
<keyword evidence="3 7" id="KW-0479">Metal-binding</keyword>
<protein>
    <recommendedName>
        <fullName evidence="7">Sugar phosphate phosphatase</fullName>
        <ecNumber evidence="7">3.1.3.-</ecNumber>
    </recommendedName>
</protein>
<evidence type="ECO:0000313" key="10">
    <source>
        <dbReference type="Proteomes" id="UP000298138"/>
    </source>
</evidence>
<dbReference type="FunCoup" id="A0A4S2MLR3">
    <property type="interactions" value="604"/>
</dbReference>
<dbReference type="GO" id="GO:0046872">
    <property type="term" value="F:metal ion binding"/>
    <property type="evidence" value="ECO:0007669"/>
    <property type="project" value="UniProtKB-UniRule"/>
</dbReference>
<evidence type="ECO:0000256" key="7">
    <source>
        <dbReference type="RuleBase" id="RU367030"/>
    </source>
</evidence>
<dbReference type="GO" id="GO:0103026">
    <property type="term" value="F:fructose-1-phosphatase activity"/>
    <property type="evidence" value="ECO:0007669"/>
    <property type="project" value="RHEA"/>
</dbReference>
<dbReference type="InterPro" id="IPR002791">
    <property type="entry name" value="ARMT1-like_metal-bd"/>
</dbReference>
<gene>
    <name evidence="9" type="ORF">EX30DRAFT_359994</name>
</gene>
<dbReference type="OrthoDB" id="541375at2759"/>
<comment type="similarity">
    <text evidence="2 7">Belongs to the damage-control phosphatase family. Sugar phosphate phosphatase III subfamily.</text>
</comment>
<dbReference type="Gene3D" id="1.20.930.60">
    <property type="match status" value="1"/>
</dbReference>
<keyword evidence="5 7" id="KW-0464">Manganese</keyword>
<reference evidence="9 10" key="1">
    <citation type="submission" date="2019-04" db="EMBL/GenBank/DDBJ databases">
        <title>Comparative genomics and transcriptomics to analyze fruiting body development in filamentous ascomycetes.</title>
        <authorList>
            <consortium name="DOE Joint Genome Institute"/>
            <person name="Lutkenhaus R."/>
            <person name="Traeger S."/>
            <person name="Breuer J."/>
            <person name="Kuo A."/>
            <person name="Lipzen A."/>
            <person name="Pangilinan J."/>
            <person name="Dilworth D."/>
            <person name="Sandor L."/>
            <person name="Poggeler S."/>
            <person name="Barry K."/>
            <person name="Grigoriev I.V."/>
            <person name="Nowrousian M."/>
        </authorList>
    </citation>
    <scope>NUCLEOTIDE SEQUENCE [LARGE SCALE GENOMIC DNA]</scope>
    <source>
        <strain evidence="9 10">CBS 389.68</strain>
    </source>
</reference>
<evidence type="ECO:0000256" key="6">
    <source>
        <dbReference type="ARBA" id="ARBA00048809"/>
    </source>
</evidence>
<dbReference type="Proteomes" id="UP000298138">
    <property type="component" value="Unassembled WGS sequence"/>
</dbReference>
<dbReference type="InterPro" id="IPR039763">
    <property type="entry name" value="ARMT1"/>
</dbReference>
<evidence type="ECO:0000313" key="9">
    <source>
        <dbReference type="EMBL" id="TGZ77855.1"/>
    </source>
</evidence>
<dbReference type="EC" id="3.1.3.-" evidence="7"/>
<accession>A0A4S2MLR3</accession>
<evidence type="ECO:0000256" key="1">
    <source>
        <dbReference type="ARBA" id="ARBA00001326"/>
    </source>
</evidence>
<keyword evidence="10" id="KW-1185">Reference proteome</keyword>
<dbReference type="Pfam" id="PF01937">
    <property type="entry name" value="ARMT1-like_dom"/>
    <property type="match status" value="1"/>
</dbReference>
<evidence type="ECO:0000256" key="5">
    <source>
        <dbReference type="ARBA" id="ARBA00023211"/>
    </source>
</evidence>
<evidence type="ECO:0000256" key="2">
    <source>
        <dbReference type="ARBA" id="ARBA00009519"/>
    </source>
</evidence>
<dbReference type="STRING" id="341454.A0A4S2MLR3"/>
<dbReference type="Gene3D" id="3.40.50.10880">
    <property type="entry name" value="Uncharacterised protein PF01937, DUF89, domain 3"/>
    <property type="match status" value="1"/>
</dbReference>